<evidence type="ECO:0000256" key="2">
    <source>
        <dbReference type="PROSITE-ProRule" id="PRU10141"/>
    </source>
</evidence>
<dbReference type="AlphaFoldDB" id="A0A1V9YHY3"/>
<comment type="caution">
    <text evidence="3">The sequence shown here is derived from an EMBL/GenBank/DDBJ whole genome shotgun (WGS) entry which is preliminary data.</text>
</comment>
<dbReference type="PROSITE" id="PS50088">
    <property type="entry name" value="ANK_REPEAT"/>
    <property type="match status" value="1"/>
</dbReference>
<gene>
    <name evidence="3" type="ORF">THRCLA_23039</name>
</gene>
<dbReference type="EMBL" id="JNBS01003781">
    <property type="protein sequence ID" value="OQR85335.1"/>
    <property type="molecule type" value="Genomic_DNA"/>
</dbReference>
<accession>A0A1V9YHY3</accession>
<dbReference type="Proteomes" id="UP000243217">
    <property type="component" value="Unassembled WGS sequence"/>
</dbReference>
<dbReference type="PANTHER" id="PTHR24121:SF23">
    <property type="entry name" value="NO MECHANORECEPTOR POTENTIAL C, ISOFORM H"/>
    <property type="match status" value="1"/>
</dbReference>
<dbReference type="PROSITE" id="PS00107">
    <property type="entry name" value="PROTEIN_KINASE_ATP"/>
    <property type="match status" value="1"/>
</dbReference>
<keyword evidence="2" id="KW-0067">ATP-binding</keyword>
<organism evidence="3 4">
    <name type="scientific">Thraustotheca clavata</name>
    <dbReference type="NCBI Taxonomy" id="74557"/>
    <lineage>
        <taxon>Eukaryota</taxon>
        <taxon>Sar</taxon>
        <taxon>Stramenopiles</taxon>
        <taxon>Oomycota</taxon>
        <taxon>Saprolegniomycetes</taxon>
        <taxon>Saprolegniales</taxon>
        <taxon>Achlyaceae</taxon>
        <taxon>Thraustotheca</taxon>
    </lineage>
</organism>
<proteinExistence type="predicted"/>
<feature type="non-terminal residue" evidence="3">
    <location>
        <position position="173"/>
    </location>
</feature>
<reference evidence="3 4" key="1">
    <citation type="journal article" date="2014" name="Genome Biol. Evol.">
        <title>The secreted proteins of Achlya hypogyna and Thraustotheca clavata identify the ancestral oomycete secretome and reveal gene acquisitions by horizontal gene transfer.</title>
        <authorList>
            <person name="Misner I."/>
            <person name="Blouin N."/>
            <person name="Leonard G."/>
            <person name="Richards T.A."/>
            <person name="Lane C.E."/>
        </authorList>
    </citation>
    <scope>NUCLEOTIDE SEQUENCE [LARGE SCALE GENOMIC DNA]</scope>
    <source>
        <strain evidence="3 4">ATCC 34112</strain>
    </source>
</reference>
<dbReference type="Pfam" id="PF12796">
    <property type="entry name" value="Ank_2"/>
    <property type="match status" value="1"/>
</dbReference>
<feature type="binding site" evidence="2">
    <location>
        <position position="157"/>
    </location>
    <ligand>
        <name>ATP</name>
        <dbReference type="ChEBI" id="CHEBI:30616"/>
    </ligand>
</feature>
<dbReference type="InterPro" id="IPR036770">
    <property type="entry name" value="Ankyrin_rpt-contain_sf"/>
</dbReference>
<dbReference type="OrthoDB" id="339325at2759"/>
<dbReference type="PANTHER" id="PTHR24121">
    <property type="entry name" value="NO MECHANORECEPTOR POTENTIAL C, ISOFORM D-RELATED"/>
    <property type="match status" value="1"/>
</dbReference>
<dbReference type="InterPro" id="IPR011009">
    <property type="entry name" value="Kinase-like_dom_sf"/>
</dbReference>
<dbReference type="GO" id="GO:0005524">
    <property type="term" value="F:ATP binding"/>
    <property type="evidence" value="ECO:0007669"/>
    <property type="project" value="UniProtKB-UniRule"/>
</dbReference>
<feature type="repeat" description="ANK" evidence="1">
    <location>
        <begin position="56"/>
        <end position="89"/>
    </location>
</feature>
<evidence type="ECO:0000313" key="3">
    <source>
        <dbReference type="EMBL" id="OQR85335.1"/>
    </source>
</evidence>
<dbReference type="InterPro" id="IPR002110">
    <property type="entry name" value="Ankyrin_rpt"/>
</dbReference>
<name>A0A1V9YHY3_9STRA</name>
<dbReference type="Gene3D" id="1.25.40.20">
    <property type="entry name" value="Ankyrin repeat-containing domain"/>
    <property type="match status" value="1"/>
</dbReference>
<dbReference type="Gene3D" id="3.30.200.20">
    <property type="entry name" value="Phosphorylase Kinase, domain 1"/>
    <property type="match status" value="1"/>
</dbReference>
<sequence>MKEIEKDDQRESKIAPMYQPTQDELDALMQAIQDGANTIVSDYIDLGLYPNTIIKDSDTLLHLAVRAHQDNIVDLLLRSDGIDANIRNKNNETPLILAIKLGQRRLVNQIYAFTRQFIAAFEVPDSDIVVDFKSSLGAGGYGCVYKGTYKNEEVAVKTAHDGSENILRQEISI</sequence>
<dbReference type="InterPro" id="IPR017441">
    <property type="entry name" value="Protein_kinase_ATP_BS"/>
</dbReference>
<dbReference type="SUPFAM" id="SSF48403">
    <property type="entry name" value="Ankyrin repeat"/>
    <property type="match status" value="1"/>
</dbReference>
<keyword evidence="4" id="KW-1185">Reference proteome</keyword>
<keyword evidence="2" id="KW-0547">Nucleotide-binding</keyword>
<protein>
    <submittedName>
        <fullName evidence="3">Uncharacterized protein</fullName>
    </submittedName>
</protein>
<dbReference type="SUPFAM" id="SSF56112">
    <property type="entry name" value="Protein kinase-like (PK-like)"/>
    <property type="match status" value="1"/>
</dbReference>
<keyword evidence="1" id="KW-0040">ANK repeat</keyword>
<evidence type="ECO:0000256" key="1">
    <source>
        <dbReference type="PROSITE-ProRule" id="PRU00023"/>
    </source>
</evidence>
<evidence type="ECO:0000313" key="4">
    <source>
        <dbReference type="Proteomes" id="UP000243217"/>
    </source>
</evidence>